<dbReference type="FunFam" id="2.70.70.10:FF:000001">
    <property type="entry name" value="PTS system glucose-specific IIA component"/>
    <property type="match status" value="1"/>
</dbReference>
<evidence type="ECO:0000256" key="6">
    <source>
        <dbReference type="ARBA" id="ARBA00022683"/>
    </source>
</evidence>
<dbReference type="InterPro" id="IPR013013">
    <property type="entry name" value="PTS_EIIC_1"/>
</dbReference>
<feature type="transmembrane region" description="Helical" evidence="10">
    <location>
        <begin position="265"/>
        <end position="284"/>
    </location>
</feature>
<evidence type="ECO:0000256" key="5">
    <source>
        <dbReference type="ARBA" id="ARBA00022679"/>
    </source>
</evidence>
<evidence type="ECO:0000256" key="2">
    <source>
        <dbReference type="ARBA" id="ARBA00022448"/>
    </source>
</evidence>
<evidence type="ECO:0000256" key="10">
    <source>
        <dbReference type="SAM" id="Phobius"/>
    </source>
</evidence>
<dbReference type="GO" id="GO:0015771">
    <property type="term" value="P:trehalose transport"/>
    <property type="evidence" value="ECO:0007669"/>
    <property type="project" value="TreeGrafter"/>
</dbReference>
<keyword evidence="3" id="KW-1003">Cell membrane</keyword>
<dbReference type="Pfam" id="PF00358">
    <property type="entry name" value="PTS_EIIA_1"/>
    <property type="match status" value="1"/>
</dbReference>
<dbReference type="PANTHER" id="PTHR30175">
    <property type="entry name" value="PHOSPHOTRANSFERASE SYSTEM TRANSPORT PROTEIN"/>
    <property type="match status" value="1"/>
</dbReference>
<dbReference type="PANTHER" id="PTHR30175:SF1">
    <property type="entry name" value="PTS SYSTEM ARBUTIN-, CELLOBIOSE-, AND SALICIN-SPECIFIC EIIBC COMPONENT-RELATED"/>
    <property type="match status" value="1"/>
</dbReference>
<gene>
    <name evidence="13" type="ORF">SAMN02910414_01331</name>
</gene>
<dbReference type="PROSITE" id="PS51093">
    <property type="entry name" value="PTS_EIIA_TYPE_1"/>
    <property type="match status" value="1"/>
</dbReference>
<dbReference type="PROSITE" id="PS51103">
    <property type="entry name" value="PTS_EIIC_TYPE_1"/>
    <property type="match status" value="1"/>
</dbReference>
<dbReference type="Proteomes" id="UP000183918">
    <property type="component" value="Unassembled WGS sequence"/>
</dbReference>
<dbReference type="InterPro" id="IPR001127">
    <property type="entry name" value="PTS_EIIA_1_perm"/>
</dbReference>
<feature type="transmembrane region" description="Helical" evidence="10">
    <location>
        <begin position="311"/>
        <end position="333"/>
    </location>
</feature>
<keyword evidence="5" id="KW-0808">Transferase</keyword>
<dbReference type="STRING" id="1122142.SAMN02910414_01331"/>
<feature type="transmembrane region" description="Helical" evidence="10">
    <location>
        <begin position="204"/>
        <end position="227"/>
    </location>
</feature>
<feature type="transmembrane region" description="Helical" evidence="10">
    <location>
        <begin position="80"/>
        <end position="107"/>
    </location>
</feature>
<feature type="domain" description="PTS EIIC type-1" evidence="12">
    <location>
        <begin position="1"/>
        <end position="344"/>
    </location>
</feature>
<feature type="transmembrane region" description="Helical" evidence="10">
    <location>
        <begin position="39"/>
        <end position="57"/>
    </location>
</feature>
<evidence type="ECO:0000313" key="14">
    <source>
        <dbReference type="Proteomes" id="UP000183918"/>
    </source>
</evidence>
<keyword evidence="9 10" id="KW-0472">Membrane</keyword>
<keyword evidence="14" id="KW-1185">Reference proteome</keyword>
<dbReference type="AlphaFoldDB" id="A0A1H3J3F9"/>
<dbReference type="InterPro" id="IPR003352">
    <property type="entry name" value="PTS_EIIC"/>
</dbReference>
<accession>A0A1H3J3F9</accession>
<dbReference type="GO" id="GO:0009401">
    <property type="term" value="P:phosphoenolpyruvate-dependent sugar phosphotransferase system"/>
    <property type="evidence" value="ECO:0007669"/>
    <property type="project" value="UniProtKB-KW"/>
</dbReference>
<dbReference type="RefSeq" id="WP_074717304.1">
    <property type="nucleotide sequence ID" value="NZ_FNPG01000014.1"/>
</dbReference>
<feature type="transmembrane region" description="Helical" evidence="10">
    <location>
        <begin position="12"/>
        <end position="32"/>
    </location>
</feature>
<dbReference type="InterPro" id="IPR011055">
    <property type="entry name" value="Dup_hybrid_motif"/>
</dbReference>
<dbReference type="InterPro" id="IPR050558">
    <property type="entry name" value="PTS_Sugar-Specific_Components"/>
</dbReference>
<proteinExistence type="predicted"/>
<comment type="subcellular location">
    <subcellularLocation>
        <location evidence="1">Cell membrane</location>
        <topology evidence="1">Multi-pass membrane protein</topology>
    </subcellularLocation>
</comment>
<name>A0A1H3J3F9_9FIRM</name>
<organism evidence="13 14">
    <name type="scientific">Lachnobacterium bovis DSM 14045</name>
    <dbReference type="NCBI Taxonomy" id="1122142"/>
    <lineage>
        <taxon>Bacteria</taxon>
        <taxon>Bacillati</taxon>
        <taxon>Bacillota</taxon>
        <taxon>Clostridia</taxon>
        <taxon>Lachnospirales</taxon>
        <taxon>Lachnospiraceae</taxon>
        <taxon>Lachnobacterium</taxon>
    </lineage>
</organism>
<dbReference type="SUPFAM" id="SSF51261">
    <property type="entry name" value="Duplicated hybrid motif"/>
    <property type="match status" value="1"/>
</dbReference>
<dbReference type="EMBL" id="FNPG01000014">
    <property type="protein sequence ID" value="SDY34337.1"/>
    <property type="molecule type" value="Genomic_DNA"/>
</dbReference>
<evidence type="ECO:0000256" key="4">
    <source>
        <dbReference type="ARBA" id="ARBA00022597"/>
    </source>
</evidence>
<keyword evidence="4" id="KW-0762">Sugar transport</keyword>
<evidence type="ECO:0000259" key="11">
    <source>
        <dbReference type="PROSITE" id="PS51093"/>
    </source>
</evidence>
<dbReference type="Pfam" id="PF02378">
    <property type="entry name" value="PTS_EIIC"/>
    <property type="match status" value="1"/>
</dbReference>
<evidence type="ECO:0000313" key="13">
    <source>
        <dbReference type="EMBL" id="SDY34337.1"/>
    </source>
</evidence>
<feature type="transmembrane region" description="Helical" evidence="10">
    <location>
        <begin position="169"/>
        <end position="192"/>
    </location>
</feature>
<dbReference type="GO" id="GO:0005886">
    <property type="term" value="C:plasma membrane"/>
    <property type="evidence" value="ECO:0007669"/>
    <property type="project" value="UniProtKB-SubCell"/>
</dbReference>
<feature type="transmembrane region" description="Helical" evidence="10">
    <location>
        <begin position="128"/>
        <end position="157"/>
    </location>
</feature>
<dbReference type="OrthoDB" id="92465at2"/>
<dbReference type="GO" id="GO:0008982">
    <property type="term" value="F:protein-N(PI)-phosphohistidine-sugar phosphotransferase activity"/>
    <property type="evidence" value="ECO:0007669"/>
    <property type="project" value="InterPro"/>
</dbReference>
<evidence type="ECO:0000256" key="7">
    <source>
        <dbReference type="ARBA" id="ARBA00022692"/>
    </source>
</evidence>
<sequence>MDVSTCGTYKLWYSIGDGFFYFLPIVLGYTAAKKFKLNEFIGMSLGIALTYPSIVAMKDAKALGHVFKGSPFEMGFSESFFGIPIIMPSSGYTSTVIPIILAVALAAPLERKLKKIIPDVVKTFFVPLIVLGIMVPFTFLVVGPVSTVICNALTIIFKTLYGLPVVGGLIAGVLIGTLWQVFVMFGVHWGLVPLGMINYGTLGYDYVLSPYFCVSFAQTFVVLAIILKTKDKKLKNISIPAFVSGLFGVTEPCIYGVTLPKKKPFVVSCIAGGIGGGIIGFMGVKSYTMGGLGLFGLPSYINPKTGDVSSLVWVLVATLVASVLGFVMTFLTYSDGEKKRKITKSENEGAKSNPVLTAQTFATHETAPAQETIVAPVTGHRKLLSELKDQAFATEALGKGVAIEPEEGKLVAPCDGEITAFFPTGHALGLKTDNGAEILIHVGMDTVKLNGEGFKPFVKQGQKVTKGQLLLEFDINKIRAAGLEATTPIIVTNSFDYSDVVYTDADNIAMNDDILYLV</sequence>
<reference evidence="13 14" key="1">
    <citation type="submission" date="2016-10" db="EMBL/GenBank/DDBJ databases">
        <authorList>
            <person name="de Groot N.N."/>
        </authorList>
    </citation>
    <scope>NUCLEOTIDE SEQUENCE [LARGE SCALE GENOMIC DNA]</scope>
    <source>
        <strain evidence="13 14">DSM 14045</strain>
    </source>
</reference>
<dbReference type="PROSITE" id="PS00371">
    <property type="entry name" value="PTS_EIIA_TYPE_1_HIS"/>
    <property type="match status" value="1"/>
</dbReference>
<evidence type="ECO:0000259" key="12">
    <source>
        <dbReference type="PROSITE" id="PS51103"/>
    </source>
</evidence>
<evidence type="ECO:0000256" key="9">
    <source>
        <dbReference type="ARBA" id="ARBA00023136"/>
    </source>
</evidence>
<keyword evidence="7 10" id="KW-0812">Transmembrane</keyword>
<keyword evidence="8 10" id="KW-1133">Transmembrane helix</keyword>
<dbReference type="GO" id="GO:0090589">
    <property type="term" value="F:protein-phosphocysteine-trehalose phosphotransferase system transporter activity"/>
    <property type="evidence" value="ECO:0007669"/>
    <property type="project" value="TreeGrafter"/>
</dbReference>
<keyword evidence="2" id="KW-0813">Transport</keyword>
<evidence type="ECO:0000256" key="8">
    <source>
        <dbReference type="ARBA" id="ARBA00022989"/>
    </source>
</evidence>
<evidence type="ECO:0000256" key="1">
    <source>
        <dbReference type="ARBA" id="ARBA00004651"/>
    </source>
</evidence>
<dbReference type="NCBIfam" id="TIGR00830">
    <property type="entry name" value="PTBA"/>
    <property type="match status" value="1"/>
</dbReference>
<dbReference type="Gene3D" id="2.70.70.10">
    <property type="entry name" value="Glucose Permease (Domain IIA)"/>
    <property type="match status" value="1"/>
</dbReference>
<protein>
    <submittedName>
        <fullName evidence="13">PTS system, beta-glucosides-specific IIC component</fullName>
    </submittedName>
</protein>
<evidence type="ECO:0000256" key="3">
    <source>
        <dbReference type="ARBA" id="ARBA00022475"/>
    </source>
</evidence>
<keyword evidence="6" id="KW-0598">Phosphotransferase system</keyword>
<feature type="domain" description="PTS EIIA type-1" evidence="11">
    <location>
        <begin position="389"/>
        <end position="493"/>
    </location>
</feature>